<gene>
    <name evidence="2" type="ORF">F2Q69_00002848</name>
</gene>
<feature type="transmembrane region" description="Helical" evidence="1">
    <location>
        <begin position="72"/>
        <end position="91"/>
    </location>
</feature>
<evidence type="ECO:0000313" key="3">
    <source>
        <dbReference type="Proteomes" id="UP000712600"/>
    </source>
</evidence>
<proteinExistence type="predicted"/>
<sequence length="151" mass="16981">MEALQEEPKKVEEGIFGSGSWYAFFSGVATATWLGESLFLWVILWILAPATLASVPLSVVSCGYSIGSQTRIYGWIFSILFFVNRSFSVYGQSGVAVVLYLPDLITAQLFEQLLLFYLVPVDFHLEHRRTCMPVKFGVWLSFEHVSLLAKS</sequence>
<accession>A0A8S9PCD2</accession>
<name>A0A8S9PCD2_BRACR</name>
<keyword evidence="1" id="KW-0812">Transmembrane</keyword>
<organism evidence="2 3">
    <name type="scientific">Brassica cretica</name>
    <name type="common">Mustard</name>
    <dbReference type="NCBI Taxonomy" id="69181"/>
    <lineage>
        <taxon>Eukaryota</taxon>
        <taxon>Viridiplantae</taxon>
        <taxon>Streptophyta</taxon>
        <taxon>Embryophyta</taxon>
        <taxon>Tracheophyta</taxon>
        <taxon>Spermatophyta</taxon>
        <taxon>Magnoliopsida</taxon>
        <taxon>eudicotyledons</taxon>
        <taxon>Gunneridae</taxon>
        <taxon>Pentapetalae</taxon>
        <taxon>rosids</taxon>
        <taxon>malvids</taxon>
        <taxon>Brassicales</taxon>
        <taxon>Brassicaceae</taxon>
        <taxon>Brassiceae</taxon>
        <taxon>Brassica</taxon>
    </lineage>
</organism>
<feature type="transmembrane region" description="Helical" evidence="1">
    <location>
        <begin position="97"/>
        <end position="119"/>
    </location>
</feature>
<comment type="caution">
    <text evidence="2">The sequence shown here is derived from an EMBL/GenBank/DDBJ whole genome shotgun (WGS) entry which is preliminary data.</text>
</comment>
<dbReference type="EMBL" id="QGKX02001521">
    <property type="protein sequence ID" value="KAF3513149.1"/>
    <property type="molecule type" value="Genomic_DNA"/>
</dbReference>
<reference evidence="2" key="1">
    <citation type="submission" date="2019-12" db="EMBL/GenBank/DDBJ databases">
        <title>Genome sequencing and annotation of Brassica cretica.</title>
        <authorList>
            <person name="Studholme D.J."/>
            <person name="Sarris P."/>
        </authorList>
    </citation>
    <scope>NUCLEOTIDE SEQUENCE</scope>
    <source>
        <strain evidence="2">PFS-109/04</strain>
        <tissue evidence="2">Leaf</tissue>
    </source>
</reference>
<keyword evidence="1" id="KW-1133">Transmembrane helix</keyword>
<dbReference type="AlphaFoldDB" id="A0A8S9PCD2"/>
<evidence type="ECO:0000313" key="2">
    <source>
        <dbReference type="EMBL" id="KAF3513149.1"/>
    </source>
</evidence>
<keyword evidence="1" id="KW-0472">Membrane</keyword>
<feature type="transmembrane region" description="Helical" evidence="1">
    <location>
        <begin position="38"/>
        <end position="60"/>
    </location>
</feature>
<protein>
    <submittedName>
        <fullName evidence="2">Uncharacterized protein</fullName>
    </submittedName>
</protein>
<dbReference type="Proteomes" id="UP000712600">
    <property type="component" value="Unassembled WGS sequence"/>
</dbReference>
<evidence type="ECO:0000256" key="1">
    <source>
        <dbReference type="SAM" id="Phobius"/>
    </source>
</evidence>